<dbReference type="Proteomes" id="UP000484015">
    <property type="component" value="Unassembled WGS sequence"/>
</dbReference>
<reference evidence="7 8" key="1">
    <citation type="submission" date="2019-11" db="EMBL/GenBank/DDBJ databases">
        <title>Type strains purchased from KCTC, JCM and DSMZ.</title>
        <authorList>
            <person name="Lu H."/>
        </authorList>
    </citation>
    <scope>NUCLEOTIDE SEQUENCE [LARGE SCALE GENOMIC DNA]</scope>
    <source>
        <strain evidence="7 8">KCTC 42409</strain>
    </source>
</reference>
<comment type="caution">
    <text evidence="7">The sequence shown here is derived from an EMBL/GenBank/DDBJ whole genome shotgun (WGS) entry which is preliminary data.</text>
</comment>
<evidence type="ECO:0000313" key="7">
    <source>
        <dbReference type="EMBL" id="MTW05581.1"/>
    </source>
</evidence>
<keyword evidence="5" id="KW-0472">Membrane</keyword>
<evidence type="ECO:0000259" key="6">
    <source>
        <dbReference type="PROSITE" id="PS50931"/>
    </source>
</evidence>
<dbReference type="CDD" id="cd08422">
    <property type="entry name" value="PBP2_CrgA_like"/>
    <property type="match status" value="1"/>
</dbReference>
<keyword evidence="5" id="KW-1133">Transmembrane helix</keyword>
<dbReference type="OrthoDB" id="9786526at2"/>
<dbReference type="GO" id="GO:0006351">
    <property type="term" value="P:DNA-templated transcription"/>
    <property type="evidence" value="ECO:0007669"/>
    <property type="project" value="TreeGrafter"/>
</dbReference>
<keyword evidence="3" id="KW-0238">DNA-binding</keyword>
<dbReference type="EMBL" id="WNLA01000026">
    <property type="protein sequence ID" value="MTW05581.1"/>
    <property type="molecule type" value="Genomic_DNA"/>
</dbReference>
<sequence length="299" mass="32131">MEPLANFNLNRLLVFVTVVDAGSLTAAAVRLGLTKTVVSAHIRKLEQETGASLLLRTTRSLSLTDAGEAFYEASRRIVHDAADAVAEAGQAAMAPRGLLRVTAPIDYCGPVVAVAAQLRQRYPELDIELLSGDGLADLVKEGIDVAVRIGRLRDSALQAARLAEFEEWVVAPPQLFKAMPESPASLEGAPFVGLSVLPKPWSWTFTRGGEQHAVKLRQGFACNSALAVLGAVLHGAGFCILPHHVVEAHVRAGLLVRLLPEWTLPGGGVHAVFPATRYRPKKTRVFVDALREQLAHGVR</sequence>
<dbReference type="Gene3D" id="3.40.190.290">
    <property type="match status" value="1"/>
</dbReference>
<dbReference type="AlphaFoldDB" id="A0A6L6Q8K6"/>
<keyword evidence="8" id="KW-1185">Reference proteome</keyword>
<dbReference type="Gene3D" id="1.10.10.10">
    <property type="entry name" value="Winged helix-like DNA-binding domain superfamily/Winged helix DNA-binding domain"/>
    <property type="match status" value="1"/>
</dbReference>
<dbReference type="Pfam" id="PF03466">
    <property type="entry name" value="LysR_substrate"/>
    <property type="match status" value="1"/>
</dbReference>
<protein>
    <submittedName>
        <fullName evidence="7">LysR family transcriptional regulator</fullName>
    </submittedName>
</protein>
<proteinExistence type="inferred from homology"/>
<evidence type="ECO:0000256" key="4">
    <source>
        <dbReference type="ARBA" id="ARBA00023163"/>
    </source>
</evidence>
<name>A0A6L6Q8K6_9BURK</name>
<dbReference type="Pfam" id="PF00126">
    <property type="entry name" value="HTH_1"/>
    <property type="match status" value="1"/>
</dbReference>
<feature type="transmembrane region" description="Helical" evidence="5">
    <location>
        <begin position="12"/>
        <end position="33"/>
    </location>
</feature>
<feature type="domain" description="HTH lysR-type" evidence="6">
    <location>
        <begin position="7"/>
        <end position="64"/>
    </location>
</feature>
<keyword evidence="4" id="KW-0804">Transcription</keyword>
<dbReference type="GO" id="GO:0043565">
    <property type="term" value="F:sequence-specific DNA binding"/>
    <property type="evidence" value="ECO:0007669"/>
    <property type="project" value="TreeGrafter"/>
</dbReference>
<evidence type="ECO:0000313" key="8">
    <source>
        <dbReference type="Proteomes" id="UP000484015"/>
    </source>
</evidence>
<evidence type="ECO:0000256" key="3">
    <source>
        <dbReference type="ARBA" id="ARBA00023125"/>
    </source>
</evidence>
<evidence type="ECO:0000256" key="2">
    <source>
        <dbReference type="ARBA" id="ARBA00023015"/>
    </source>
</evidence>
<comment type="similarity">
    <text evidence="1">Belongs to the LysR transcriptional regulatory family.</text>
</comment>
<organism evidence="7 8">
    <name type="scientific">Pseudoduganella ginsengisoli</name>
    <dbReference type="NCBI Taxonomy" id="1462440"/>
    <lineage>
        <taxon>Bacteria</taxon>
        <taxon>Pseudomonadati</taxon>
        <taxon>Pseudomonadota</taxon>
        <taxon>Betaproteobacteria</taxon>
        <taxon>Burkholderiales</taxon>
        <taxon>Oxalobacteraceae</taxon>
        <taxon>Telluria group</taxon>
        <taxon>Pseudoduganella</taxon>
    </lineage>
</organism>
<dbReference type="PANTHER" id="PTHR30537:SF66">
    <property type="entry name" value="IRON-REGULATED VIRULENCE REGULATORY PROTEIN IRGB"/>
    <property type="match status" value="1"/>
</dbReference>
<keyword evidence="5" id="KW-0812">Transmembrane</keyword>
<gene>
    <name evidence="7" type="ORF">GM668_26235</name>
</gene>
<dbReference type="GO" id="GO:0003700">
    <property type="term" value="F:DNA-binding transcription factor activity"/>
    <property type="evidence" value="ECO:0007669"/>
    <property type="project" value="InterPro"/>
</dbReference>
<dbReference type="InterPro" id="IPR058163">
    <property type="entry name" value="LysR-type_TF_proteobact-type"/>
</dbReference>
<evidence type="ECO:0000256" key="5">
    <source>
        <dbReference type="SAM" id="Phobius"/>
    </source>
</evidence>
<dbReference type="PROSITE" id="PS50931">
    <property type="entry name" value="HTH_LYSR"/>
    <property type="match status" value="1"/>
</dbReference>
<dbReference type="InterPro" id="IPR005119">
    <property type="entry name" value="LysR_subst-bd"/>
</dbReference>
<accession>A0A6L6Q8K6</accession>
<dbReference type="SUPFAM" id="SSF53850">
    <property type="entry name" value="Periplasmic binding protein-like II"/>
    <property type="match status" value="1"/>
</dbReference>
<dbReference type="SUPFAM" id="SSF46785">
    <property type="entry name" value="Winged helix' DNA-binding domain"/>
    <property type="match status" value="1"/>
</dbReference>
<keyword evidence="2" id="KW-0805">Transcription regulation</keyword>
<dbReference type="FunFam" id="1.10.10.10:FF:000001">
    <property type="entry name" value="LysR family transcriptional regulator"/>
    <property type="match status" value="1"/>
</dbReference>
<dbReference type="PANTHER" id="PTHR30537">
    <property type="entry name" value="HTH-TYPE TRANSCRIPTIONAL REGULATOR"/>
    <property type="match status" value="1"/>
</dbReference>
<dbReference type="InterPro" id="IPR036388">
    <property type="entry name" value="WH-like_DNA-bd_sf"/>
</dbReference>
<dbReference type="RefSeq" id="WP_155441930.1">
    <property type="nucleotide sequence ID" value="NZ_WNLA01000026.1"/>
</dbReference>
<dbReference type="InterPro" id="IPR036390">
    <property type="entry name" value="WH_DNA-bd_sf"/>
</dbReference>
<evidence type="ECO:0000256" key="1">
    <source>
        <dbReference type="ARBA" id="ARBA00009437"/>
    </source>
</evidence>
<dbReference type="InterPro" id="IPR000847">
    <property type="entry name" value="LysR_HTH_N"/>
</dbReference>